<feature type="compositionally biased region" description="Basic residues" evidence="1">
    <location>
        <begin position="41"/>
        <end position="50"/>
    </location>
</feature>
<dbReference type="RefSeq" id="XP_009542977.1">
    <property type="nucleotide sequence ID" value="XM_009544682.1"/>
</dbReference>
<dbReference type="HOGENOM" id="CLU_015324_0_0_1"/>
<feature type="compositionally biased region" description="Polar residues" evidence="1">
    <location>
        <begin position="458"/>
        <end position="471"/>
    </location>
</feature>
<dbReference type="Proteomes" id="UP000030671">
    <property type="component" value="Unassembled WGS sequence"/>
</dbReference>
<dbReference type="AlphaFoldDB" id="W4KKH1"/>
<accession>W4KKH1</accession>
<proteinExistence type="predicted"/>
<feature type="region of interest" description="Disordered" evidence="1">
    <location>
        <begin position="1"/>
        <end position="93"/>
    </location>
</feature>
<feature type="region of interest" description="Disordered" evidence="1">
    <location>
        <begin position="456"/>
        <end position="517"/>
    </location>
</feature>
<name>W4KKH1_HETIT</name>
<dbReference type="InParanoid" id="W4KKH1"/>
<evidence type="ECO:0000313" key="2">
    <source>
        <dbReference type="EMBL" id="ETW86219.1"/>
    </source>
</evidence>
<keyword evidence="3" id="KW-1185">Reference proteome</keyword>
<dbReference type="EMBL" id="KI925455">
    <property type="protein sequence ID" value="ETW86219.1"/>
    <property type="molecule type" value="Genomic_DNA"/>
</dbReference>
<evidence type="ECO:0000256" key="1">
    <source>
        <dbReference type="SAM" id="MobiDB-lite"/>
    </source>
</evidence>
<evidence type="ECO:0000313" key="3">
    <source>
        <dbReference type="Proteomes" id="UP000030671"/>
    </source>
</evidence>
<dbReference type="OrthoDB" id="2505887at2759"/>
<protein>
    <submittedName>
        <fullName evidence="2">Uncharacterized protein</fullName>
    </submittedName>
</protein>
<feature type="compositionally biased region" description="Low complexity" evidence="1">
    <location>
        <begin position="499"/>
        <end position="515"/>
    </location>
</feature>
<gene>
    <name evidence="2" type="ORF">HETIRDRAFT_415183</name>
</gene>
<sequence length="643" mass="71062">MNLGSDSLSTMLVPSRAAASKARTAIGRQLTSSPEPEVPRKRQNTKRKLARSNSTKSITAPSRATQPPPPSQTPLLHKAASEQDVTSEDEDLPKMTGPFVWVRVSRSGEIAPVGSEVGSSESFWWPGSIMSGSLTQGPVHVQLFGRISPGTRTDVQLPAPEDSLIRDMKTEMGFLPFNMSNFICQDTNIGIQESLPPKLKAELERRFRTAVDRMIAAEARQNDGLPSSLSSYAGALSRTSSTLIPAKSENGQPSLEDDLWISPSCDPFLDIPGELVLSKDKKRSTEYWPAKIEEYIAPPSRVIKPLYRLRFLDETLLDLPRSMFYTTDEEGFFSCKLGKIGSAVPINADNIDVDIDEFDLTRGPSPVPEMPPRPNFFDLSIREQFAYVQPVIKAILDDRYPPAKDRHDSFIKGGVLRRTVRKEAPGKGNLTTKEVTELGLVLNRWALRDERYAKSARTESATLPVTASSTAPVHAVEPVSRGEVPTYSTDVSNRPSSPSQSVLSDLTDLTTSPSSRATLHLSTGASHLRLIESVHESPRQWGCEAYEALTIPDKIEYCQLVLLHEAILQLLLWRSGKRTSLDLLGDEEEQELHDVALKQSEEIDWVVEIYRLREAGLKVKPGKTAVVVGGTRSRPKMSSGVRR</sequence>
<dbReference type="eggNOG" id="ENOG502SEG0">
    <property type="taxonomic scope" value="Eukaryota"/>
</dbReference>
<reference evidence="2 3" key="1">
    <citation type="journal article" date="2012" name="New Phytol.">
        <title>Insight into trade-off between wood decay and parasitism from the genome of a fungal forest pathogen.</title>
        <authorList>
            <person name="Olson A."/>
            <person name="Aerts A."/>
            <person name="Asiegbu F."/>
            <person name="Belbahri L."/>
            <person name="Bouzid O."/>
            <person name="Broberg A."/>
            <person name="Canback B."/>
            <person name="Coutinho P.M."/>
            <person name="Cullen D."/>
            <person name="Dalman K."/>
            <person name="Deflorio G."/>
            <person name="van Diepen L.T."/>
            <person name="Dunand C."/>
            <person name="Duplessis S."/>
            <person name="Durling M."/>
            <person name="Gonthier P."/>
            <person name="Grimwood J."/>
            <person name="Fossdal C.G."/>
            <person name="Hansson D."/>
            <person name="Henrissat B."/>
            <person name="Hietala A."/>
            <person name="Himmelstrand K."/>
            <person name="Hoffmeister D."/>
            <person name="Hogberg N."/>
            <person name="James T.Y."/>
            <person name="Karlsson M."/>
            <person name="Kohler A."/>
            <person name="Kues U."/>
            <person name="Lee Y.H."/>
            <person name="Lin Y.C."/>
            <person name="Lind M."/>
            <person name="Lindquist E."/>
            <person name="Lombard V."/>
            <person name="Lucas S."/>
            <person name="Lunden K."/>
            <person name="Morin E."/>
            <person name="Murat C."/>
            <person name="Park J."/>
            <person name="Raffaello T."/>
            <person name="Rouze P."/>
            <person name="Salamov A."/>
            <person name="Schmutz J."/>
            <person name="Solheim H."/>
            <person name="Stahlberg J."/>
            <person name="Velez H."/>
            <person name="de Vries R.P."/>
            <person name="Wiebenga A."/>
            <person name="Woodward S."/>
            <person name="Yakovlev I."/>
            <person name="Garbelotto M."/>
            <person name="Martin F."/>
            <person name="Grigoriev I.V."/>
            <person name="Stenlid J."/>
        </authorList>
    </citation>
    <scope>NUCLEOTIDE SEQUENCE [LARGE SCALE GENOMIC DNA]</scope>
    <source>
        <strain evidence="2 3">TC 32-1</strain>
    </source>
</reference>
<feature type="compositionally biased region" description="Polar residues" evidence="1">
    <location>
        <begin position="486"/>
        <end position="498"/>
    </location>
</feature>
<dbReference type="KEGG" id="hir:HETIRDRAFT_415183"/>
<dbReference type="GeneID" id="20673226"/>
<organism evidence="2 3">
    <name type="scientific">Heterobasidion irregulare (strain TC 32-1)</name>
    <dbReference type="NCBI Taxonomy" id="747525"/>
    <lineage>
        <taxon>Eukaryota</taxon>
        <taxon>Fungi</taxon>
        <taxon>Dikarya</taxon>
        <taxon>Basidiomycota</taxon>
        <taxon>Agaricomycotina</taxon>
        <taxon>Agaricomycetes</taxon>
        <taxon>Russulales</taxon>
        <taxon>Bondarzewiaceae</taxon>
        <taxon>Heterobasidion</taxon>
        <taxon>Heterobasidion annosum species complex</taxon>
    </lineage>
</organism>
<feature type="compositionally biased region" description="Polar residues" evidence="1">
    <location>
        <begin position="1"/>
        <end position="12"/>
    </location>
</feature>